<protein>
    <submittedName>
        <fullName evidence="5">AraC-like ligand binding domain-containing protein</fullName>
    </submittedName>
</protein>
<dbReference type="InterPro" id="IPR018062">
    <property type="entry name" value="HTH_AraC-typ_CS"/>
</dbReference>
<keyword evidence="6" id="KW-1185">Reference proteome</keyword>
<dbReference type="InterPro" id="IPR018060">
    <property type="entry name" value="HTH_AraC"/>
</dbReference>
<dbReference type="InterPro" id="IPR037923">
    <property type="entry name" value="HTH-like"/>
</dbReference>
<dbReference type="SUPFAM" id="SSF46689">
    <property type="entry name" value="Homeodomain-like"/>
    <property type="match status" value="2"/>
</dbReference>
<keyword evidence="2" id="KW-0238">DNA-binding</keyword>
<keyword evidence="1" id="KW-0805">Transcription regulation</keyword>
<dbReference type="PROSITE" id="PS00041">
    <property type="entry name" value="HTH_ARAC_FAMILY_1"/>
    <property type="match status" value="1"/>
</dbReference>
<proteinExistence type="predicted"/>
<dbReference type="STRING" id="407022.SAMN05661044_01832"/>
<evidence type="ECO:0000256" key="2">
    <source>
        <dbReference type="ARBA" id="ARBA00023125"/>
    </source>
</evidence>
<evidence type="ECO:0000259" key="4">
    <source>
        <dbReference type="PROSITE" id="PS01124"/>
    </source>
</evidence>
<dbReference type="Gene3D" id="2.60.120.280">
    <property type="entry name" value="Regulatory protein AraC"/>
    <property type="match status" value="1"/>
</dbReference>
<evidence type="ECO:0000313" key="6">
    <source>
        <dbReference type="Proteomes" id="UP000199421"/>
    </source>
</evidence>
<dbReference type="GO" id="GO:0003700">
    <property type="term" value="F:DNA-binding transcription factor activity"/>
    <property type="evidence" value="ECO:0007669"/>
    <property type="project" value="InterPro"/>
</dbReference>
<evidence type="ECO:0000256" key="1">
    <source>
        <dbReference type="ARBA" id="ARBA00023015"/>
    </source>
</evidence>
<dbReference type="InterPro" id="IPR003313">
    <property type="entry name" value="AraC-bd"/>
</dbReference>
<dbReference type="PROSITE" id="PS01124">
    <property type="entry name" value="HTH_ARAC_FAMILY_2"/>
    <property type="match status" value="1"/>
</dbReference>
<evidence type="ECO:0000256" key="3">
    <source>
        <dbReference type="ARBA" id="ARBA00023163"/>
    </source>
</evidence>
<dbReference type="CDD" id="cd06986">
    <property type="entry name" value="cupin_MmsR-like_N"/>
    <property type="match status" value="1"/>
</dbReference>
<dbReference type="Gene3D" id="1.10.10.60">
    <property type="entry name" value="Homeodomain-like"/>
    <property type="match status" value="2"/>
</dbReference>
<dbReference type="PANTHER" id="PTHR43280">
    <property type="entry name" value="ARAC-FAMILY TRANSCRIPTIONAL REGULATOR"/>
    <property type="match status" value="1"/>
</dbReference>
<evidence type="ECO:0000313" key="5">
    <source>
        <dbReference type="EMBL" id="SEL04988.1"/>
    </source>
</evidence>
<accession>A0A1H7M1Y0</accession>
<feature type="domain" description="HTH araC/xylS-type" evidence="4">
    <location>
        <begin position="212"/>
        <end position="310"/>
    </location>
</feature>
<gene>
    <name evidence="5" type="ORF">SAMN05661044_01832</name>
</gene>
<dbReference type="EMBL" id="FOAF01000001">
    <property type="protein sequence ID" value="SEL04988.1"/>
    <property type="molecule type" value="Genomic_DNA"/>
</dbReference>
<organism evidence="5 6">
    <name type="scientific">Olivibacter domesticus</name>
    <name type="common">Pseudosphingobacterium domesticum</name>
    <dbReference type="NCBI Taxonomy" id="407022"/>
    <lineage>
        <taxon>Bacteria</taxon>
        <taxon>Pseudomonadati</taxon>
        <taxon>Bacteroidota</taxon>
        <taxon>Sphingobacteriia</taxon>
        <taxon>Sphingobacteriales</taxon>
        <taxon>Sphingobacteriaceae</taxon>
        <taxon>Olivibacter</taxon>
    </lineage>
</organism>
<dbReference type="AlphaFoldDB" id="A0A1H7M1Y0"/>
<sequence>MEKSFLTMDYFLKLLHQTTFIMRKKEGFEGERAIIIPPKIIKQYRDKPITKEFYITDIGYYPKAKHHYRDRPEGTEEHIIIHCIEGKGVAIINNHSFEIHPNDFLIIPSSIKHTYHADTISPWTIYWAHFSGLQSDIISACLYKKMLAQQNSIMYNEKHLELFNTIYSTLQQGYSRENMEFIALTLPYYFSAFLLHDRFNFSQGTQTEDPTDQAIIFLKNRVNEPITLKDIAEHVHLSISHFSNIFHKKTGYSPIEYFNHLKIQRACQLLQFTDKRIFEVALAIGLEDPYYFSRLFTTHMGISPKNYRMRWSLKPKL</sequence>
<reference evidence="6" key="1">
    <citation type="submission" date="2016-10" db="EMBL/GenBank/DDBJ databases">
        <authorList>
            <person name="Varghese N."/>
            <person name="Submissions S."/>
        </authorList>
    </citation>
    <scope>NUCLEOTIDE SEQUENCE [LARGE SCALE GENOMIC DNA]</scope>
    <source>
        <strain evidence="6">DSM 18733</strain>
    </source>
</reference>
<dbReference type="SUPFAM" id="SSF51215">
    <property type="entry name" value="Regulatory protein AraC"/>
    <property type="match status" value="1"/>
</dbReference>
<dbReference type="SMART" id="SM00342">
    <property type="entry name" value="HTH_ARAC"/>
    <property type="match status" value="1"/>
</dbReference>
<keyword evidence="3" id="KW-0804">Transcription</keyword>
<name>A0A1H7M1Y0_OLID1</name>
<dbReference type="Proteomes" id="UP000199421">
    <property type="component" value="Unassembled WGS sequence"/>
</dbReference>
<dbReference type="InterPro" id="IPR009057">
    <property type="entry name" value="Homeodomain-like_sf"/>
</dbReference>
<dbReference type="Pfam" id="PF02311">
    <property type="entry name" value="AraC_binding"/>
    <property type="match status" value="1"/>
</dbReference>
<dbReference type="Pfam" id="PF12833">
    <property type="entry name" value="HTH_18"/>
    <property type="match status" value="1"/>
</dbReference>
<dbReference type="PANTHER" id="PTHR43280:SF30">
    <property type="entry name" value="MMSAB OPERON REGULATORY PROTEIN"/>
    <property type="match status" value="1"/>
</dbReference>
<dbReference type="GO" id="GO:0043565">
    <property type="term" value="F:sequence-specific DNA binding"/>
    <property type="evidence" value="ECO:0007669"/>
    <property type="project" value="InterPro"/>
</dbReference>